<gene>
    <name evidence="5" type="ORF">CPHO_07140</name>
</gene>
<dbReference type="STRING" id="161895.CPHO_07140"/>
<dbReference type="EC" id="2.1.1.-" evidence="3"/>
<evidence type="ECO:0000259" key="4">
    <source>
        <dbReference type="Pfam" id="PF01555"/>
    </source>
</evidence>
<evidence type="ECO:0000313" key="6">
    <source>
        <dbReference type="Proteomes" id="UP000185491"/>
    </source>
</evidence>
<keyword evidence="6" id="KW-1185">Reference proteome</keyword>
<feature type="domain" description="DNA methylase N-4/N-6" evidence="4">
    <location>
        <begin position="149"/>
        <end position="213"/>
    </location>
</feature>
<reference evidence="5 6" key="1">
    <citation type="submission" date="2014-08" db="EMBL/GenBank/DDBJ databases">
        <title>Complete genome sequence of Corynebacterium phocae M408/89/1(T)(=DSM 44612(T)), isolated from the common seal (Phoca vitulina).</title>
        <authorList>
            <person name="Ruckert C."/>
            <person name="Albersmeier A."/>
            <person name="Winkler A."/>
            <person name="Kalinowski J."/>
        </authorList>
    </citation>
    <scope>NUCLEOTIDE SEQUENCE [LARGE SCALE GENOMIC DNA]</scope>
    <source>
        <strain evidence="5 6">M408/89/1</strain>
    </source>
</reference>
<sequence length="238" mass="25898">MNDDREGLRDLLDGAFGTVLVAARPGAPVYVAYADMARSDFEGAFTGAGLLLRQNLIWVKNIMVIGRADYHWKHEPILFGEVPDFDPAAVAAAEAEAIESREVNPGAPFGDRHEPILYGFTPGGTGRLGRGGPAWFGDNKQTTVLEFSKPSRNVEHPTMKPVDLVLHMLKNSCPQQGVVLDLFGGSGSTLIAAHHRGARARLVELDPKYVDVICRRWQQHTGVKPKRDGVEVDFCGGA</sequence>
<protein>
    <recommendedName>
        <fullName evidence="3">Methyltransferase</fullName>
        <ecNumber evidence="3">2.1.1.-</ecNumber>
    </recommendedName>
</protein>
<evidence type="ECO:0000256" key="2">
    <source>
        <dbReference type="ARBA" id="ARBA00022679"/>
    </source>
</evidence>
<comment type="similarity">
    <text evidence="3">Belongs to the N(4)/N(6)-methyltransferase family.</text>
</comment>
<name>A0A1L7D444_9CORY</name>
<dbReference type="GO" id="GO:0003677">
    <property type="term" value="F:DNA binding"/>
    <property type="evidence" value="ECO:0007669"/>
    <property type="project" value="InterPro"/>
</dbReference>
<evidence type="ECO:0000256" key="1">
    <source>
        <dbReference type="ARBA" id="ARBA00022603"/>
    </source>
</evidence>
<dbReference type="AlphaFoldDB" id="A0A1L7D444"/>
<dbReference type="KEGG" id="cpho:CPHO_07140"/>
<dbReference type="SUPFAM" id="SSF53335">
    <property type="entry name" value="S-adenosyl-L-methionine-dependent methyltransferases"/>
    <property type="match status" value="1"/>
</dbReference>
<dbReference type="InterPro" id="IPR029063">
    <property type="entry name" value="SAM-dependent_MTases_sf"/>
</dbReference>
<evidence type="ECO:0000313" key="5">
    <source>
        <dbReference type="EMBL" id="APT92702.1"/>
    </source>
</evidence>
<proteinExistence type="inferred from homology"/>
<dbReference type="GO" id="GO:0008170">
    <property type="term" value="F:N-methyltransferase activity"/>
    <property type="evidence" value="ECO:0007669"/>
    <property type="project" value="InterPro"/>
</dbReference>
<dbReference type="RefSeq" id="WP_075734449.1">
    <property type="nucleotide sequence ID" value="NZ_CP009249.1"/>
</dbReference>
<dbReference type="PRINTS" id="PR00508">
    <property type="entry name" value="S21N4MTFRASE"/>
</dbReference>
<dbReference type="REBASE" id="182349">
    <property type="entry name" value="M1.Cph44612ORF7140P"/>
</dbReference>
<evidence type="ECO:0000256" key="3">
    <source>
        <dbReference type="RuleBase" id="RU362026"/>
    </source>
</evidence>
<dbReference type="Proteomes" id="UP000185491">
    <property type="component" value="Chromosome"/>
</dbReference>
<organism evidence="5 6">
    <name type="scientific">Corynebacterium phocae</name>
    <dbReference type="NCBI Taxonomy" id="161895"/>
    <lineage>
        <taxon>Bacteria</taxon>
        <taxon>Bacillati</taxon>
        <taxon>Actinomycetota</taxon>
        <taxon>Actinomycetes</taxon>
        <taxon>Mycobacteriales</taxon>
        <taxon>Corynebacteriaceae</taxon>
        <taxon>Corynebacterium</taxon>
    </lineage>
</organism>
<dbReference type="GO" id="GO:0032259">
    <property type="term" value="P:methylation"/>
    <property type="evidence" value="ECO:0007669"/>
    <property type="project" value="UniProtKB-KW"/>
</dbReference>
<dbReference type="EMBL" id="CP009249">
    <property type="protein sequence ID" value="APT92702.1"/>
    <property type="molecule type" value="Genomic_DNA"/>
</dbReference>
<keyword evidence="2" id="KW-0808">Transferase</keyword>
<dbReference type="InterPro" id="IPR001091">
    <property type="entry name" value="RM_Methyltransferase"/>
</dbReference>
<dbReference type="Gene3D" id="3.40.50.150">
    <property type="entry name" value="Vaccinia Virus protein VP39"/>
    <property type="match status" value="1"/>
</dbReference>
<dbReference type="InterPro" id="IPR002941">
    <property type="entry name" value="DNA_methylase_N4/N6"/>
</dbReference>
<keyword evidence="1" id="KW-0489">Methyltransferase</keyword>
<accession>A0A1L7D444</accession>
<dbReference type="Pfam" id="PF01555">
    <property type="entry name" value="N6_N4_Mtase"/>
    <property type="match status" value="1"/>
</dbReference>